<organism evidence="2 3">
    <name type="scientific">Pseudoalteromonas spongiae</name>
    <dbReference type="NCBI Taxonomy" id="298657"/>
    <lineage>
        <taxon>Bacteria</taxon>
        <taxon>Pseudomonadati</taxon>
        <taxon>Pseudomonadota</taxon>
        <taxon>Gammaproteobacteria</taxon>
        <taxon>Alteromonadales</taxon>
        <taxon>Pseudoalteromonadaceae</taxon>
        <taxon>Pseudoalteromonas</taxon>
    </lineage>
</organism>
<keyword evidence="1" id="KW-1133">Transmembrane helix</keyword>
<keyword evidence="1" id="KW-0812">Transmembrane</keyword>
<evidence type="ECO:0000313" key="3">
    <source>
        <dbReference type="Proteomes" id="UP001382455"/>
    </source>
</evidence>
<keyword evidence="3" id="KW-1185">Reference proteome</keyword>
<proteinExistence type="predicted"/>
<dbReference type="EMBL" id="JBAWKS010000002">
    <property type="protein sequence ID" value="MEI4552236.1"/>
    <property type="molecule type" value="Genomic_DNA"/>
</dbReference>
<sequence length="111" mass="12093">MNTSAQTNTSHSLVNPTFQRKLDWVMVLLLTVLIIANAYLAHYATINHGAFDVPSKQIAFILGTTFGLPFVAVVATLLFPSMRMLSTQIKVLTLTSAIVFVSNVPLLALAF</sequence>
<comment type="caution">
    <text evidence="2">The sequence shown here is derived from an EMBL/GenBank/DDBJ whole genome shotgun (WGS) entry which is preliminary data.</text>
</comment>
<accession>A0ABU8F1A4</accession>
<feature type="transmembrane region" description="Helical" evidence="1">
    <location>
        <begin position="91"/>
        <end position="110"/>
    </location>
</feature>
<keyword evidence="1" id="KW-0472">Membrane</keyword>
<protein>
    <submittedName>
        <fullName evidence="2">Uncharacterized protein</fullName>
    </submittedName>
</protein>
<dbReference type="RefSeq" id="WP_336437048.1">
    <property type="nucleotide sequence ID" value="NZ_JBAWKS010000002.1"/>
</dbReference>
<dbReference type="Proteomes" id="UP001382455">
    <property type="component" value="Unassembled WGS sequence"/>
</dbReference>
<evidence type="ECO:0000256" key="1">
    <source>
        <dbReference type="SAM" id="Phobius"/>
    </source>
</evidence>
<feature type="transmembrane region" description="Helical" evidence="1">
    <location>
        <begin position="24"/>
        <end position="46"/>
    </location>
</feature>
<name>A0ABU8F1A4_9GAMM</name>
<gene>
    <name evidence="2" type="ORF">WAE96_21330</name>
</gene>
<feature type="transmembrane region" description="Helical" evidence="1">
    <location>
        <begin position="58"/>
        <end position="79"/>
    </location>
</feature>
<reference evidence="2 3" key="1">
    <citation type="submission" date="2023-12" db="EMBL/GenBank/DDBJ databases">
        <title>Friends and Foes: Symbiotic and Algicidal bacterial influence on Karenia brevis blooms.</title>
        <authorList>
            <person name="Fei C."/>
            <person name="Mohamed A.R."/>
            <person name="Booker A."/>
            <person name="Arshad M."/>
            <person name="Klass S."/>
            <person name="Ahn S."/>
            <person name="Gilbert P.M."/>
            <person name="Heil C.A."/>
            <person name="Martinez J.M."/>
            <person name="Amin S.A."/>
        </authorList>
    </citation>
    <scope>NUCLEOTIDE SEQUENCE [LARGE SCALE GENOMIC DNA]</scope>
    <source>
        <strain evidence="2 3">CE15</strain>
    </source>
</reference>
<evidence type="ECO:0000313" key="2">
    <source>
        <dbReference type="EMBL" id="MEI4552236.1"/>
    </source>
</evidence>